<dbReference type="InterPro" id="IPR023137">
    <property type="entry name" value="BrxA_sf"/>
</dbReference>
<dbReference type="Gene3D" id="1.10.3540.10">
    <property type="entry name" value="uncharacterized protein from magnetospirillum magneticum domain"/>
    <property type="match status" value="1"/>
</dbReference>
<keyword evidence="2" id="KW-1185">Reference proteome</keyword>
<dbReference type="EMBL" id="LJCR01000267">
    <property type="protein sequence ID" value="KPV53405.1"/>
    <property type="molecule type" value="Genomic_DNA"/>
</dbReference>
<dbReference type="AlphaFoldDB" id="A0A0N8PSQ8"/>
<dbReference type="Pfam" id="PF08849">
    <property type="entry name" value="BrxA"/>
    <property type="match status" value="1"/>
</dbReference>
<comment type="caution">
    <text evidence="1">The sequence shown here is derived from an EMBL/GenBank/DDBJ whole genome shotgun (WGS) entry which is preliminary data.</text>
</comment>
<gene>
    <name evidence="1" type="ORF">SE17_09840</name>
</gene>
<name>A0A0N8PSQ8_9CHLR</name>
<protein>
    <submittedName>
        <fullName evidence="1">Uncharacterized protein</fullName>
    </submittedName>
</protein>
<dbReference type="InterPro" id="IPR014948">
    <property type="entry name" value="BrxA"/>
</dbReference>
<organism evidence="1 2">
    <name type="scientific">Kouleothrix aurantiaca</name>
    <dbReference type="NCBI Taxonomy" id="186479"/>
    <lineage>
        <taxon>Bacteria</taxon>
        <taxon>Bacillati</taxon>
        <taxon>Chloroflexota</taxon>
        <taxon>Chloroflexia</taxon>
        <taxon>Chloroflexales</taxon>
        <taxon>Roseiflexineae</taxon>
        <taxon>Roseiflexaceae</taxon>
        <taxon>Kouleothrix</taxon>
    </lineage>
</organism>
<accession>A0A0N8PSQ8</accession>
<proteinExistence type="predicted"/>
<dbReference type="Proteomes" id="UP000050509">
    <property type="component" value="Unassembled WGS sequence"/>
</dbReference>
<evidence type="ECO:0000313" key="1">
    <source>
        <dbReference type="EMBL" id="KPV53405.1"/>
    </source>
</evidence>
<sequence>MASQQEDLSQLQALLLLHHARQETLLYDIVQQLIVPSWERGELQISRDDALGFLAEAVTREPDVGLWSYETRIKIAGNLLTTLRDYGLLSGKQTKRIVEPIIDQWAALHLLRLLREEGIPETRLAEHTDWRLWLMSPDRVKAYLLTTENR</sequence>
<evidence type="ECO:0000313" key="2">
    <source>
        <dbReference type="Proteomes" id="UP000050509"/>
    </source>
</evidence>
<reference evidence="1 2" key="1">
    <citation type="submission" date="2015-09" db="EMBL/GenBank/DDBJ databases">
        <title>Draft genome sequence of Kouleothrix aurantiaca JCM 19913.</title>
        <authorList>
            <person name="Hemp J."/>
        </authorList>
    </citation>
    <scope>NUCLEOTIDE SEQUENCE [LARGE SCALE GENOMIC DNA]</scope>
    <source>
        <strain evidence="1 2">COM-B</strain>
    </source>
</reference>